<dbReference type="InterPro" id="IPR000160">
    <property type="entry name" value="GGDEF_dom"/>
</dbReference>
<organism evidence="4 5">
    <name type="scientific">Sphaerotilus uruguayifluvii</name>
    <dbReference type="NCBI Taxonomy" id="2735897"/>
    <lineage>
        <taxon>Bacteria</taxon>
        <taxon>Pseudomonadati</taxon>
        <taxon>Pseudomonadota</taxon>
        <taxon>Betaproteobacteria</taxon>
        <taxon>Burkholderiales</taxon>
        <taxon>Sphaerotilaceae</taxon>
        <taxon>Sphaerotilus</taxon>
    </lineage>
</organism>
<dbReference type="InterPro" id="IPR000014">
    <property type="entry name" value="PAS"/>
</dbReference>
<dbReference type="Proteomes" id="UP001516061">
    <property type="component" value="Unassembled WGS sequence"/>
</dbReference>
<reference evidence="4 5" key="1">
    <citation type="submission" date="2020-05" db="EMBL/GenBank/DDBJ databases">
        <title>Genomic Encyclopedia of Type Strains, Phase IV (KMG-V): Genome sequencing to study the core and pangenomes of soil and plant-associated prokaryotes.</title>
        <authorList>
            <person name="Whitman W."/>
        </authorList>
    </citation>
    <scope>NUCLEOTIDE SEQUENCE [LARGE SCALE GENOMIC DNA]</scope>
    <source>
        <strain evidence="4 5">C29</strain>
    </source>
</reference>
<dbReference type="InterPro" id="IPR043128">
    <property type="entry name" value="Rev_trsase/Diguanyl_cyclase"/>
</dbReference>
<dbReference type="CDD" id="cd00130">
    <property type="entry name" value="PAS"/>
    <property type="match status" value="1"/>
</dbReference>
<protein>
    <submittedName>
        <fullName evidence="4">Diguanylate cyclase (GGDEF)-like protein/PAS domain S-box-containing protein</fullName>
    </submittedName>
</protein>
<dbReference type="Pfam" id="PF08448">
    <property type="entry name" value="PAS_4"/>
    <property type="match status" value="1"/>
</dbReference>
<dbReference type="Gene3D" id="3.30.450.20">
    <property type="entry name" value="PAS domain"/>
    <property type="match status" value="1"/>
</dbReference>
<name>A0ABX2G1G5_9BURK</name>
<feature type="domain" description="PAC" evidence="2">
    <location>
        <begin position="269"/>
        <end position="322"/>
    </location>
</feature>
<accession>A0ABX2G1G5</accession>
<dbReference type="InterPro" id="IPR029787">
    <property type="entry name" value="Nucleotide_cyclase"/>
</dbReference>
<dbReference type="NCBIfam" id="TIGR00229">
    <property type="entry name" value="sensory_box"/>
    <property type="match status" value="1"/>
</dbReference>
<comment type="caution">
    <text evidence="4">The sequence shown here is derived from an EMBL/GenBank/DDBJ whole genome shotgun (WGS) entry which is preliminary data.</text>
</comment>
<dbReference type="RefSeq" id="WP_173804574.1">
    <property type="nucleotide sequence ID" value="NZ_JABSNM010000004.1"/>
</dbReference>
<evidence type="ECO:0000259" key="3">
    <source>
        <dbReference type="PROSITE" id="PS50887"/>
    </source>
</evidence>
<evidence type="ECO:0000259" key="1">
    <source>
        <dbReference type="PROSITE" id="PS50112"/>
    </source>
</evidence>
<dbReference type="CDD" id="cd01949">
    <property type="entry name" value="GGDEF"/>
    <property type="match status" value="1"/>
</dbReference>
<dbReference type="PANTHER" id="PTHR44757:SF2">
    <property type="entry name" value="BIOFILM ARCHITECTURE MAINTENANCE PROTEIN MBAA"/>
    <property type="match status" value="1"/>
</dbReference>
<keyword evidence="5" id="KW-1185">Reference proteome</keyword>
<dbReference type="SMART" id="SM00091">
    <property type="entry name" value="PAS"/>
    <property type="match status" value="1"/>
</dbReference>
<dbReference type="SUPFAM" id="SSF55073">
    <property type="entry name" value="Nucleotide cyclase"/>
    <property type="match status" value="1"/>
</dbReference>
<dbReference type="PROSITE" id="PS50113">
    <property type="entry name" value="PAC"/>
    <property type="match status" value="1"/>
</dbReference>
<evidence type="ECO:0000313" key="5">
    <source>
        <dbReference type="Proteomes" id="UP001516061"/>
    </source>
</evidence>
<dbReference type="PANTHER" id="PTHR44757">
    <property type="entry name" value="DIGUANYLATE CYCLASE DGCP"/>
    <property type="match status" value="1"/>
</dbReference>
<sequence length="481" mass="51762">MPGSETGLLSALARQAALGCRVPMAWLTVQQRDAEPLCFWHGLPDGADGGPLTWLPGPAMPRLHLADARESAGLADDSRVRGVTALRCVAAVPLCLPGGERVGVVGVADSQVRHLSIEDLAALEALADLAGRTLMLMREAGRRPDRAPAIEPDPARLPTLPPGETFLRCTECLREAHPDGDLPIDRQDRDEARASLRRQTDILRLVTEAIPATVVVVGSDNCYHFVNSAFEHYAGLPREQIIGRTAMEVLGELEVARRRPWMRRAIAGETVSFVLDYPGPEGLQYLQMTCIPLKLDGGQVDGFVGISQDVTAQRREQERLADQARHDPLTGLLNRLGFEQQIEHQVAQGLGAQIGVLYIDLDFFKPVNDTHGHAVGDQVLTGFGQRLRETVRSSDAVARLGGDEFAVLLLGLKSAENAEQVAAKVVAQAALPFVTDVGAVRIGASVGSAFGVHAELGWRELVGRADAQLYLAKASGRGTAR</sequence>
<dbReference type="SUPFAM" id="SSF55781">
    <property type="entry name" value="GAF domain-like"/>
    <property type="match status" value="1"/>
</dbReference>
<dbReference type="InterPro" id="IPR035965">
    <property type="entry name" value="PAS-like_dom_sf"/>
</dbReference>
<dbReference type="InterPro" id="IPR029016">
    <property type="entry name" value="GAF-like_dom_sf"/>
</dbReference>
<proteinExistence type="predicted"/>
<gene>
    <name evidence="4" type="ORF">HNQ01_001323</name>
</gene>
<dbReference type="InterPro" id="IPR013656">
    <property type="entry name" value="PAS_4"/>
</dbReference>
<dbReference type="PROSITE" id="PS50112">
    <property type="entry name" value="PAS"/>
    <property type="match status" value="1"/>
</dbReference>
<dbReference type="InterPro" id="IPR000700">
    <property type="entry name" value="PAS-assoc_C"/>
</dbReference>
<evidence type="ECO:0000259" key="2">
    <source>
        <dbReference type="PROSITE" id="PS50113"/>
    </source>
</evidence>
<dbReference type="Pfam" id="PF00990">
    <property type="entry name" value="GGDEF"/>
    <property type="match status" value="1"/>
</dbReference>
<dbReference type="SUPFAM" id="SSF55785">
    <property type="entry name" value="PYP-like sensor domain (PAS domain)"/>
    <property type="match status" value="1"/>
</dbReference>
<feature type="domain" description="GGDEF" evidence="3">
    <location>
        <begin position="352"/>
        <end position="481"/>
    </location>
</feature>
<dbReference type="Gene3D" id="3.30.450.40">
    <property type="match status" value="1"/>
</dbReference>
<dbReference type="NCBIfam" id="TIGR00254">
    <property type="entry name" value="GGDEF"/>
    <property type="match status" value="1"/>
</dbReference>
<dbReference type="InterPro" id="IPR052155">
    <property type="entry name" value="Biofilm_reg_signaling"/>
</dbReference>
<feature type="domain" description="PAS" evidence="1">
    <location>
        <begin position="199"/>
        <end position="269"/>
    </location>
</feature>
<dbReference type="PROSITE" id="PS50887">
    <property type="entry name" value="GGDEF"/>
    <property type="match status" value="1"/>
</dbReference>
<dbReference type="EMBL" id="JABSNM010000004">
    <property type="protein sequence ID" value="NRT55611.1"/>
    <property type="molecule type" value="Genomic_DNA"/>
</dbReference>
<dbReference type="Gene3D" id="3.30.70.270">
    <property type="match status" value="1"/>
</dbReference>
<evidence type="ECO:0000313" key="4">
    <source>
        <dbReference type="EMBL" id="NRT55611.1"/>
    </source>
</evidence>
<dbReference type="SMART" id="SM00267">
    <property type="entry name" value="GGDEF"/>
    <property type="match status" value="1"/>
</dbReference>